<reference evidence="5" key="1">
    <citation type="submission" date="2021-10" db="EMBL/GenBank/DDBJ databases">
        <title>Novel species in genus Arthrobacter.</title>
        <authorList>
            <person name="Liu Y."/>
        </authorList>
    </citation>
    <scope>NUCLEOTIDE SEQUENCE</scope>
    <source>
        <strain evidence="5">Zg-Y453</strain>
    </source>
</reference>
<feature type="region of interest" description="Disordered" evidence="2">
    <location>
        <begin position="25"/>
        <end position="48"/>
    </location>
</feature>
<accession>A0A9X1MI04</accession>
<name>A0A9X1MI04_9MICC</name>
<keyword evidence="6" id="KW-1185">Reference proteome</keyword>
<keyword evidence="1 3" id="KW-0732">Signal</keyword>
<protein>
    <submittedName>
        <fullName evidence="5">DUF5067 domain-containing protein</fullName>
    </submittedName>
</protein>
<dbReference type="EMBL" id="JAJFZV010000020">
    <property type="protein sequence ID" value="MCC3299672.1"/>
    <property type="molecule type" value="Genomic_DNA"/>
</dbReference>
<evidence type="ECO:0000313" key="5">
    <source>
        <dbReference type="EMBL" id="MCC3299672.1"/>
    </source>
</evidence>
<feature type="domain" description="DUF5067" evidence="4">
    <location>
        <begin position="44"/>
        <end position="172"/>
    </location>
</feature>
<dbReference type="PROSITE" id="PS51257">
    <property type="entry name" value="PROKAR_LIPOPROTEIN"/>
    <property type="match status" value="1"/>
</dbReference>
<evidence type="ECO:0000313" key="6">
    <source>
        <dbReference type="Proteomes" id="UP001139158"/>
    </source>
</evidence>
<dbReference type="InterPro" id="IPR029050">
    <property type="entry name" value="Immunoprotect_excell_Ig-like"/>
</dbReference>
<dbReference type="Proteomes" id="UP001139158">
    <property type="component" value="Unassembled WGS sequence"/>
</dbReference>
<dbReference type="Gene3D" id="2.60.40.1240">
    <property type="match status" value="1"/>
</dbReference>
<evidence type="ECO:0000259" key="4">
    <source>
        <dbReference type="Pfam" id="PF16729"/>
    </source>
</evidence>
<comment type="caution">
    <text evidence="5">The sequence shown here is derived from an EMBL/GenBank/DDBJ whole genome shotgun (WGS) entry which is preliminary data.</text>
</comment>
<feature type="chain" id="PRO_5040719049" evidence="3">
    <location>
        <begin position="27"/>
        <end position="188"/>
    </location>
</feature>
<dbReference type="Pfam" id="PF16729">
    <property type="entry name" value="DUF5067"/>
    <property type="match status" value="1"/>
</dbReference>
<evidence type="ECO:0000256" key="1">
    <source>
        <dbReference type="ARBA" id="ARBA00022729"/>
    </source>
</evidence>
<evidence type="ECO:0000256" key="3">
    <source>
        <dbReference type="SAM" id="SignalP"/>
    </source>
</evidence>
<dbReference type="AlphaFoldDB" id="A0A9X1MI04"/>
<dbReference type="RefSeq" id="WP_227897658.1">
    <property type="nucleotide sequence ID" value="NZ_CP099467.1"/>
</dbReference>
<feature type="signal peptide" evidence="3">
    <location>
        <begin position="1"/>
        <end position="26"/>
    </location>
</feature>
<organism evidence="5 6">
    <name type="scientific">Arthrobacter caoxuetaonis</name>
    <dbReference type="NCBI Taxonomy" id="2886935"/>
    <lineage>
        <taxon>Bacteria</taxon>
        <taxon>Bacillati</taxon>
        <taxon>Actinomycetota</taxon>
        <taxon>Actinomycetes</taxon>
        <taxon>Micrococcales</taxon>
        <taxon>Micrococcaceae</taxon>
        <taxon>Arthrobacter</taxon>
    </lineage>
</organism>
<gene>
    <name evidence="5" type="ORF">LJ757_17905</name>
</gene>
<sequence>MNKKMAIPAAAAALTLLLSGCGGASADEPAATTPSTSQTVEAPKETTAPAAEASFVDGVLTTRDVKIAITDHRIIQVGEPGNEYGSKPVLAFWYDITNVASESPVTSSNWIFLFQAIQDNDPNAVNKLDVGMLPDDAFLESQMQEIKVGGTIQSAISYELDDLTTPVDLIASENLGMTEIGKITYNLQ</sequence>
<evidence type="ECO:0000256" key="2">
    <source>
        <dbReference type="SAM" id="MobiDB-lite"/>
    </source>
</evidence>
<proteinExistence type="predicted"/>
<dbReference type="InterPro" id="IPR031989">
    <property type="entry name" value="DUF5067"/>
</dbReference>